<dbReference type="AlphaFoldDB" id="A0A975IX16"/>
<sequence length="167" mass="18232">MSVVDIFYQGEHGREIEVAEAALSETLAALKGRLAERHGYTEVLVFVEDEDEPLSDEITIAVIVERGGKLHFHHCREVEVTVGFAGKRHSRKFAPSTTVARVKAWAAEVYNMTAHDAGEHVLQIAGTHDRPSPAAHIGALAGKVCKIAFDLVADERINGAPEERVGR</sequence>
<reference evidence="1" key="1">
    <citation type="submission" date="2021-04" db="EMBL/GenBank/DDBJ databases">
        <title>The complete genome sequence of Caulobacter sp. S6.</title>
        <authorList>
            <person name="Tang Y."/>
            <person name="Ouyang W."/>
            <person name="Liu Q."/>
            <person name="Huang B."/>
            <person name="Guo Z."/>
            <person name="Lei P."/>
        </authorList>
    </citation>
    <scope>NUCLEOTIDE SEQUENCE</scope>
    <source>
        <strain evidence="1">S6</strain>
    </source>
</reference>
<organism evidence="1 2">
    <name type="scientific">Phenylobacterium montanum</name>
    <dbReference type="NCBI Taxonomy" id="2823693"/>
    <lineage>
        <taxon>Bacteria</taxon>
        <taxon>Pseudomonadati</taxon>
        <taxon>Pseudomonadota</taxon>
        <taxon>Alphaproteobacteria</taxon>
        <taxon>Caulobacterales</taxon>
        <taxon>Caulobacteraceae</taxon>
        <taxon>Phenylobacterium</taxon>
    </lineage>
</organism>
<dbReference type="Proteomes" id="UP000676409">
    <property type="component" value="Chromosome"/>
</dbReference>
<dbReference type="EMBL" id="CP073078">
    <property type="protein sequence ID" value="QUD90164.1"/>
    <property type="molecule type" value="Genomic_DNA"/>
</dbReference>
<dbReference type="KEGG" id="caul:KCG34_09995"/>
<evidence type="ECO:0000313" key="2">
    <source>
        <dbReference type="Proteomes" id="UP000676409"/>
    </source>
</evidence>
<proteinExistence type="predicted"/>
<protein>
    <submittedName>
        <fullName evidence="1">Uncharacterized protein</fullName>
    </submittedName>
</protein>
<dbReference type="RefSeq" id="WP_211940215.1">
    <property type="nucleotide sequence ID" value="NZ_CP073078.1"/>
</dbReference>
<evidence type="ECO:0000313" key="1">
    <source>
        <dbReference type="EMBL" id="QUD90164.1"/>
    </source>
</evidence>
<gene>
    <name evidence="1" type="ORF">KCG34_09995</name>
</gene>
<accession>A0A975IX16</accession>
<keyword evidence="2" id="KW-1185">Reference proteome</keyword>
<name>A0A975IX16_9CAUL</name>